<feature type="chain" id="PRO_5041771336" description="Carboxylic ester hydrolase" evidence="3">
    <location>
        <begin position="21"/>
        <end position="526"/>
    </location>
</feature>
<dbReference type="PROSITE" id="PS00122">
    <property type="entry name" value="CARBOXYLESTERASE_B_1"/>
    <property type="match status" value="1"/>
</dbReference>
<comment type="similarity">
    <text evidence="1 3">Belongs to the type-B carboxylesterase/lipase family.</text>
</comment>
<comment type="caution">
    <text evidence="5">The sequence shown here is derived from an EMBL/GenBank/DDBJ whole genome shotgun (WGS) entry which is preliminary data.</text>
</comment>
<reference evidence="5 6" key="1">
    <citation type="journal article" date="2023" name="IMA Fungus">
        <title>Comparative genomic study of the Penicillium genus elucidates a diverse pangenome and 15 lateral gene transfer events.</title>
        <authorList>
            <person name="Petersen C."/>
            <person name="Sorensen T."/>
            <person name="Nielsen M.R."/>
            <person name="Sondergaard T.E."/>
            <person name="Sorensen J.L."/>
            <person name="Fitzpatrick D.A."/>
            <person name="Frisvad J.C."/>
            <person name="Nielsen K.L."/>
        </authorList>
    </citation>
    <scope>NUCLEOTIDE SEQUENCE [LARGE SCALE GENOMIC DNA]</scope>
    <source>
        <strain evidence="5 6">IBT 35679</strain>
    </source>
</reference>
<evidence type="ECO:0000313" key="5">
    <source>
        <dbReference type="EMBL" id="KAJ5541691.1"/>
    </source>
</evidence>
<keyword evidence="3" id="KW-0732">Signal</keyword>
<dbReference type="SUPFAM" id="SSF53474">
    <property type="entry name" value="alpha/beta-Hydrolases"/>
    <property type="match status" value="1"/>
</dbReference>
<dbReference type="InterPro" id="IPR050654">
    <property type="entry name" value="AChE-related_enzymes"/>
</dbReference>
<dbReference type="EC" id="3.1.1.-" evidence="3"/>
<feature type="domain" description="Carboxylesterase type B" evidence="4">
    <location>
        <begin position="364"/>
        <end position="468"/>
    </location>
</feature>
<feature type="domain" description="Carboxylesterase type B" evidence="4">
    <location>
        <begin position="35"/>
        <end position="358"/>
    </location>
</feature>
<dbReference type="GO" id="GO:0072330">
    <property type="term" value="P:monocarboxylic acid biosynthetic process"/>
    <property type="evidence" value="ECO:0007669"/>
    <property type="project" value="UniProtKB-ARBA"/>
</dbReference>
<dbReference type="InterPro" id="IPR029058">
    <property type="entry name" value="AB_hydrolase_fold"/>
</dbReference>
<dbReference type="InterPro" id="IPR002018">
    <property type="entry name" value="CarbesteraseB"/>
</dbReference>
<keyword evidence="2 3" id="KW-0378">Hydrolase</keyword>
<protein>
    <recommendedName>
        <fullName evidence="3">Carboxylic ester hydrolase</fullName>
        <ecNumber evidence="3">3.1.1.-</ecNumber>
    </recommendedName>
</protein>
<dbReference type="InterPro" id="IPR019826">
    <property type="entry name" value="Carboxylesterase_B_AS"/>
</dbReference>
<evidence type="ECO:0000259" key="4">
    <source>
        <dbReference type="Pfam" id="PF00135"/>
    </source>
</evidence>
<dbReference type="GO" id="GO:0052689">
    <property type="term" value="F:carboxylic ester hydrolase activity"/>
    <property type="evidence" value="ECO:0007669"/>
    <property type="project" value="TreeGrafter"/>
</dbReference>
<dbReference type="Proteomes" id="UP001220324">
    <property type="component" value="Unassembled WGS sequence"/>
</dbReference>
<organism evidence="5 6">
    <name type="scientific">Penicillium frequentans</name>
    <dbReference type="NCBI Taxonomy" id="3151616"/>
    <lineage>
        <taxon>Eukaryota</taxon>
        <taxon>Fungi</taxon>
        <taxon>Dikarya</taxon>
        <taxon>Ascomycota</taxon>
        <taxon>Pezizomycotina</taxon>
        <taxon>Eurotiomycetes</taxon>
        <taxon>Eurotiomycetidae</taxon>
        <taxon>Eurotiales</taxon>
        <taxon>Aspergillaceae</taxon>
        <taxon>Penicillium</taxon>
    </lineage>
</organism>
<evidence type="ECO:0000256" key="1">
    <source>
        <dbReference type="ARBA" id="ARBA00005964"/>
    </source>
</evidence>
<accession>A0AAD6CYD3</accession>
<dbReference type="Gene3D" id="3.40.50.1820">
    <property type="entry name" value="alpha/beta hydrolase"/>
    <property type="match status" value="2"/>
</dbReference>
<feature type="signal peptide" evidence="3">
    <location>
        <begin position="1"/>
        <end position="20"/>
    </location>
</feature>
<evidence type="ECO:0000313" key="6">
    <source>
        <dbReference type="Proteomes" id="UP001220324"/>
    </source>
</evidence>
<dbReference type="Pfam" id="PF00135">
    <property type="entry name" value="COesterase"/>
    <property type="match status" value="2"/>
</dbReference>
<dbReference type="EMBL" id="JAQIZZ010000005">
    <property type="protein sequence ID" value="KAJ5541691.1"/>
    <property type="molecule type" value="Genomic_DNA"/>
</dbReference>
<gene>
    <name evidence="5" type="ORF">N7494_006767</name>
</gene>
<sequence>MRVFTSIAALAVAFCSTALAAPSRHTRSNPQEIDLEVQTSSGKIIGLINGTTPNVRQFLNIPYAQPPLNNLRFHPPQALSQPRETIVSTTLGPACPQIHGTSASIDNTVVTQLNFNGPTAEDCLNLAIWAPLHTPNKKTELLPVFIYLFGGGYTTGGIDVLYQIPAQWVERTQAHIVISLNTRVNIFGYPGSGALEFQNPGLLDQRMALEWAQENIAAFGGDPDRIVLWGQSSGAGSVDLLNFAYPDDPIASGFISDSGSVFLNNQKSDATFSNFSYVAEQVNCSSANYTVELECMQSVDYETIEAVILDYEEAGNNPLKFVPFVDDISIFGNYTLRYELGALSDRPAIFGTNLREGYEAAPWPSDPETTAANATVANGYTDYAFLCPAMLTTGYRETLNLPTFRYQYRGNFSNISPYFWFGAFHGSELPLLFGTYGDYRGPPTAFENEVSYTMQDFWLAFARDGAKGVEALGWKSSADGDGVNILAEMKTRKASTMIPAKEVDTPCTQAVIDTILGGANPFAVVV</sequence>
<evidence type="ECO:0000256" key="3">
    <source>
        <dbReference type="RuleBase" id="RU361235"/>
    </source>
</evidence>
<dbReference type="GO" id="GO:0017000">
    <property type="term" value="P:antibiotic biosynthetic process"/>
    <property type="evidence" value="ECO:0007669"/>
    <property type="project" value="UniProtKB-ARBA"/>
</dbReference>
<dbReference type="PANTHER" id="PTHR43918">
    <property type="entry name" value="ACETYLCHOLINESTERASE"/>
    <property type="match status" value="1"/>
</dbReference>
<name>A0AAD6CYD3_9EURO</name>
<evidence type="ECO:0000256" key="2">
    <source>
        <dbReference type="ARBA" id="ARBA00022801"/>
    </source>
</evidence>
<keyword evidence="6" id="KW-1185">Reference proteome</keyword>
<dbReference type="PANTHER" id="PTHR43918:SF4">
    <property type="entry name" value="CARBOXYLIC ESTER HYDROLASE"/>
    <property type="match status" value="1"/>
</dbReference>
<dbReference type="AlphaFoldDB" id="A0AAD6CYD3"/>
<proteinExistence type="inferred from homology"/>